<dbReference type="Pfam" id="PF02743">
    <property type="entry name" value="dCache_1"/>
    <property type="match status" value="1"/>
</dbReference>
<keyword evidence="6 11" id="KW-0472">Membrane</keyword>
<dbReference type="PANTHER" id="PTHR32089:SF112">
    <property type="entry name" value="LYSOZYME-LIKE PROTEIN-RELATED"/>
    <property type="match status" value="1"/>
</dbReference>
<proteinExistence type="inferred from homology"/>
<dbReference type="PROSITE" id="PS50111">
    <property type="entry name" value="CHEMOTAXIS_TRANSDUC_2"/>
    <property type="match status" value="1"/>
</dbReference>
<comment type="caution">
    <text evidence="14">The sequence shown here is derived from an EMBL/GenBank/DDBJ whole genome shotgun (WGS) entry which is preliminary data.</text>
</comment>
<dbReference type="Pfam" id="PF00015">
    <property type="entry name" value="MCPsignal"/>
    <property type="match status" value="1"/>
</dbReference>
<comment type="similarity">
    <text evidence="8">Belongs to the methyl-accepting chemotaxis (MCP) protein family.</text>
</comment>
<name>A0ABV1QXJ0_9HYPH</name>
<dbReference type="EMBL" id="JBELQD010000001">
    <property type="protein sequence ID" value="MER2287290.1"/>
    <property type="molecule type" value="Genomic_DNA"/>
</dbReference>
<dbReference type="InterPro" id="IPR029151">
    <property type="entry name" value="Sensor-like_sf"/>
</dbReference>
<dbReference type="CDD" id="cd12912">
    <property type="entry name" value="PDC2_MCP_like"/>
    <property type="match status" value="1"/>
</dbReference>
<keyword evidence="3" id="KW-0145">Chemotaxis</keyword>
<keyword evidence="4 11" id="KW-0812">Transmembrane</keyword>
<dbReference type="PROSITE" id="PS50885">
    <property type="entry name" value="HAMP"/>
    <property type="match status" value="1"/>
</dbReference>
<keyword evidence="2" id="KW-1003">Cell membrane</keyword>
<dbReference type="SMART" id="SM00283">
    <property type="entry name" value="MA"/>
    <property type="match status" value="1"/>
</dbReference>
<dbReference type="PANTHER" id="PTHR32089">
    <property type="entry name" value="METHYL-ACCEPTING CHEMOTAXIS PROTEIN MCPB"/>
    <property type="match status" value="1"/>
</dbReference>
<comment type="subcellular location">
    <subcellularLocation>
        <location evidence="1">Cell membrane</location>
        <topology evidence="1">Multi-pass membrane protein</topology>
    </subcellularLocation>
</comment>
<evidence type="ECO:0000256" key="11">
    <source>
        <dbReference type="SAM" id="Phobius"/>
    </source>
</evidence>
<dbReference type="Gene3D" id="1.10.287.950">
    <property type="entry name" value="Methyl-accepting chemotaxis protein"/>
    <property type="match status" value="1"/>
</dbReference>
<keyword evidence="15" id="KW-1185">Reference proteome</keyword>
<organism evidence="14 15">
    <name type="scientific">Methylobacterium brachiatum</name>
    <dbReference type="NCBI Taxonomy" id="269660"/>
    <lineage>
        <taxon>Bacteria</taxon>
        <taxon>Pseudomonadati</taxon>
        <taxon>Pseudomonadota</taxon>
        <taxon>Alphaproteobacteria</taxon>
        <taxon>Hyphomicrobiales</taxon>
        <taxon>Methylobacteriaceae</taxon>
        <taxon>Methylobacterium</taxon>
    </lineage>
</organism>
<evidence type="ECO:0000313" key="14">
    <source>
        <dbReference type="EMBL" id="MER2287290.1"/>
    </source>
</evidence>
<sequence length="666" mass="68384">MSKPNDGSVEIEQTARARLGLAGRATLLILAVVCISFAASSAYLYRTQASALRTKIDTEMSGLSASAAQSVGNWLRGKLDLTQLMAQQASLATAGAAANAVIGAPAVRETFYVSYVGRPDGSYDMVPQDEVPPDYDPRQRPWYKEAVAANGPILTEPYTSASRGALVITAAATVRDAGGTLLCVGGGDFEAGTLARMIAGVATGSSGYAYLVSGNGTVLVHPRAELIGRSLSDLLTGPLPKIGGGLSETREGDRQTFTVFARVPNLPPTLEWYVAVSVDRAASLAPISALAHDLVVTTLLVLLVLGIVVSQLMTITVARPLNRLVGALQRMSRGAIDAEIAEARRSDEIGMVGRAVEGIKALVAQKARDEAEARRLADETAAAERKRAMIALADGFERAVGAIVGMVSSSATELEATAQTLTASATQAAAQSTSVAAAAEEAATNVRTVAAAAEQLGSSVREIAGQVEGSANLAQAAVGEADQTGHLVQELSEAVSKIGDAVGLISSIAAQTNLLALNATIEAARAGEAGRGFAVVASEVKELAAQTGRVTEEITGYITRIQGSTNHAAQAIGGIVTRIRDINDVTGAVAAAVEEQGAATQEIVRNVSQAASGTDEVTTNITGVAQAAEQTGAAAHQVLDAATALSRQSAQLSQKVADFLHTVRAA</sequence>
<evidence type="ECO:0000256" key="9">
    <source>
        <dbReference type="PROSITE-ProRule" id="PRU00284"/>
    </source>
</evidence>
<evidence type="ECO:0000256" key="4">
    <source>
        <dbReference type="ARBA" id="ARBA00022692"/>
    </source>
</evidence>
<keyword evidence="10" id="KW-0175">Coiled coil</keyword>
<dbReference type="Gene3D" id="6.10.340.10">
    <property type="match status" value="1"/>
</dbReference>
<reference evidence="14" key="1">
    <citation type="submission" date="2024-06" db="EMBL/GenBank/DDBJ databases">
        <authorList>
            <person name="Campbell A.G."/>
        </authorList>
    </citation>
    <scope>NUCLEOTIDE SEQUENCE</scope>
    <source>
        <strain evidence="14">EM17</strain>
    </source>
</reference>
<dbReference type="SUPFAM" id="SSF158472">
    <property type="entry name" value="HAMP domain-like"/>
    <property type="match status" value="1"/>
</dbReference>
<evidence type="ECO:0000256" key="5">
    <source>
        <dbReference type="ARBA" id="ARBA00022989"/>
    </source>
</evidence>
<dbReference type="RefSeq" id="WP_350377793.1">
    <property type="nucleotide sequence ID" value="NZ_JBELQD010000001.1"/>
</dbReference>
<gene>
    <name evidence="14" type="ORF">ABS770_03385</name>
</gene>
<evidence type="ECO:0000259" key="13">
    <source>
        <dbReference type="PROSITE" id="PS50885"/>
    </source>
</evidence>
<protein>
    <submittedName>
        <fullName evidence="14">Methyl-accepting chemotaxis protein</fullName>
    </submittedName>
</protein>
<feature type="domain" description="HAMP" evidence="13">
    <location>
        <begin position="315"/>
        <end position="368"/>
    </location>
</feature>
<feature type="domain" description="Methyl-accepting transducer" evidence="12">
    <location>
        <begin position="410"/>
        <end position="646"/>
    </location>
</feature>
<dbReference type="Pfam" id="PF00672">
    <property type="entry name" value="HAMP"/>
    <property type="match status" value="1"/>
</dbReference>
<dbReference type="Gene3D" id="3.30.450.20">
    <property type="entry name" value="PAS domain"/>
    <property type="match status" value="2"/>
</dbReference>
<evidence type="ECO:0000256" key="10">
    <source>
        <dbReference type="SAM" id="Coils"/>
    </source>
</evidence>
<dbReference type="Proteomes" id="UP001432995">
    <property type="component" value="Unassembled WGS sequence"/>
</dbReference>
<dbReference type="InterPro" id="IPR004089">
    <property type="entry name" value="MCPsignal_dom"/>
</dbReference>
<dbReference type="SUPFAM" id="SSF58104">
    <property type="entry name" value="Methyl-accepting chemotaxis protein (MCP) signaling domain"/>
    <property type="match status" value="1"/>
</dbReference>
<keyword evidence="7 9" id="KW-0807">Transducer</keyword>
<dbReference type="InterPro" id="IPR033479">
    <property type="entry name" value="dCache_1"/>
</dbReference>
<dbReference type="CDD" id="cd12913">
    <property type="entry name" value="PDC1_MCP_like"/>
    <property type="match status" value="1"/>
</dbReference>
<evidence type="ECO:0000256" key="2">
    <source>
        <dbReference type="ARBA" id="ARBA00022475"/>
    </source>
</evidence>
<feature type="transmembrane region" description="Helical" evidence="11">
    <location>
        <begin position="25"/>
        <end position="45"/>
    </location>
</feature>
<dbReference type="CDD" id="cd06225">
    <property type="entry name" value="HAMP"/>
    <property type="match status" value="1"/>
</dbReference>
<evidence type="ECO:0000313" key="15">
    <source>
        <dbReference type="Proteomes" id="UP001432995"/>
    </source>
</evidence>
<keyword evidence="5 11" id="KW-1133">Transmembrane helix</keyword>
<evidence type="ECO:0000256" key="1">
    <source>
        <dbReference type="ARBA" id="ARBA00004651"/>
    </source>
</evidence>
<evidence type="ECO:0000256" key="8">
    <source>
        <dbReference type="ARBA" id="ARBA00029447"/>
    </source>
</evidence>
<evidence type="ECO:0000256" key="7">
    <source>
        <dbReference type="ARBA" id="ARBA00023224"/>
    </source>
</evidence>
<evidence type="ECO:0000259" key="12">
    <source>
        <dbReference type="PROSITE" id="PS50111"/>
    </source>
</evidence>
<evidence type="ECO:0000256" key="3">
    <source>
        <dbReference type="ARBA" id="ARBA00022500"/>
    </source>
</evidence>
<feature type="coiled-coil region" evidence="10">
    <location>
        <begin position="359"/>
        <end position="386"/>
    </location>
</feature>
<dbReference type="SUPFAM" id="SSF103190">
    <property type="entry name" value="Sensory domain-like"/>
    <property type="match status" value="1"/>
</dbReference>
<evidence type="ECO:0000256" key="6">
    <source>
        <dbReference type="ARBA" id="ARBA00023136"/>
    </source>
</evidence>
<accession>A0ABV1QXJ0</accession>
<dbReference type="InterPro" id="IPR003660">
    <property type="entry name" value="HAMP_dom"/>
</dbReference>